<dbReference type="Proteomes" id="UP000474159">
    <property type="component" value="Unassembled WGS sequence"/>
</dbReference>
<dbReference type="OrthoDB" id="7974778at2"/>
<protein>
    <recommendedName>
        <fullName evidence="3">Tetratricopeptide repeat protein</fullName>
    </recommendedName>
</protein>
<organism evidence="1 2">
    <name type="scientific">Methylobacterium soli</name>
    <dbReference type="NCBI Taxonomy" id="553447"/>
    <lineage>
        <taxon>Bacteria</taxon>
        <taxon>Pseudomonadati</taxon>
        <taxon>Pseudomonadota</taxon>
        <taxon>Alphaproteobacteria</taxon>
        <taxon>Hyphomicrobiales</taxon>
        <taxon>Methylobacteriaceae</taxon>
        <taxon>Methylobacterium</taxon>
    </lineage>
</organism>
<dbReference type="EMBL" id="VZZK01000040">
    <property type="protein sequence ID" value="KAB1073819.1"/>
    <property type="molecule type" value="Genomic_DNA"/>
</dbReference>
<dbReference type="AlphaFoldDB" id="A0A6L3SQP0"/>
<dbReference type="InterPro" id="IPR011990">
    <property type="entry name" value="TPR-like_helical_dom_sf"/>
</dbReference>
<name>A0A6L3SQP0_9HYPH</name>
<sequence>MTITKGLAVIAILICAIAGYALQSGPEERIAMLVRDGRQAEAKVEIEAILQSGQAKPRVLMQLALLQEAAGDPVRATELLELYVLARPHDRDALAWLVKTYDASDNARGLVEALTKLAAVEPTRERIARLAGLHRYEGRYDEERSVLERFPAVVDKEPEMLERLGGLLAAEGRAQEAVAILRRADALAGDDGERVRKLLFELLLQTGAYDEAAQRAQSWLTQWRKPWLASQLTLRLAAKAPFEAGRSLGEASAALHPDARLYLARILAEQGNRRIAGALLAGWPFADQPLNKQEIEGYVAASVAAGDTATIWATFARLRARPDLAEAQALFAEAAASHFGMTSIALLQPPLPLPVLRARPIFAARLALHRGETRIARTLLASADPAAMPEAERSAWLDLLLRTNTARAAFQTLHGLRQRHELPATLIPAYRSLAAQLGLIASGGMTLASTRDDATAH</sequence>
<keyword evidence="2" id="KW-1185">Reference proteome</keyword>
<reference evidence="1 2" key="1">
    <citation type="submission" date="2019-09" db="EMBL/GenBank/DDBJ databases">
        <title>YIM 48816 draft genome.</title>
        <authorList>
            <person name="Jiang L."/>
        </authorList>
    </citation>
    <scope>NUCLEOTIDE SEQUENCE [LARGE SCALE GENOMIC DNA]</scope>
    <source>
        <strain evidence="1 2">YIM 48816</strain>
    </source>
</reference>
<dbReference type="RefSeq" id="WP_151003998.1">
    <property type="nucleotide sequence ID" value="NZ_BPQY01000059.1"/>
</dbReference>
<dbReference type="SUPFAM" id="SSF48452">
    <property type="entry name" value="TPR-like"/>
    <property type="match status" value="1"/>
</dbReference>
<proteinExistence type="predicted"/>
<gene>
    <name evidence="1" type="ORF">F6X53_26470</name>
</gene>
<accession>A0A6L3SQP0</accession>
<evidence type="ECO:0008006" key="3">
    <source>
        <dbReference type="Google" id="ProtNLM"/>
    </source>
</evidence>
<evidence type="ECO:0000313" key="1">
    <source>
        <dbReference type="EMBL" id="KAB1073819.1"/>
    </source>
</evidence>
<evidence type="ECO:0000313" key="2">
    <source>
        <dbReference type="Proteomes" id="UP000474159"/>
    </source>
</evidence>
<comment type="caution">
    <text evidence="1">The sequence shown here is derived from an EMBL/GenBank/DDBJ whole genome shotgun (WGS) entry which is preliminary data.</text>
</comment>
<dbReference type="Gene3D" id="1.25.40.10">
    <property type="entry name" value="Tetratricopeptide repeat domain"/>
    <property type="match status" value="1"/>
</dbReference>